<dbReference type="GO" id="GO:0006508">
    <property type="term" value="P:proteolysis"/>
    <property type="evidence" value="ECO:0007669"/>
    <property type="project" value="UniProtKB-KW"/>
</dbReference>
<dbReference type="InterPro" id="IPR023367">
    <property type="entry name" value="Peptidase_M42_dom2"/>
</dbReference>
<dbReference type="OrthoDB" id="9772053at2"/>
<dbReference type="EMBL" id="AWXZ01000005">
    <property type="protein sequence ID" value="ESR27399.1"/>
    <property type="molecule type" value="Genomic_DNA"/>
</dbReference>
<name>V4RQ90_9HYPH</name>
<dbReference type="Gene3D" id="3.40.630.10">
    <property type="entry name" value="Zn peptidases"/>
    <property type="match status" value="1"/>
</dbReference>
<dbReference type="AlphaFoldDB" id="V4RQ90"/>
<sequence length="352" mass="38680">MQIEGLTENDVRLLEELLQARGPSGDEREVREVCHRALEPICDETWDDAAGNLIGLVKATSPKRDPLSIVAHMDEIAMIVKRIEEDGTLKVTNLGGVRPMSFGQCAVDILADKQHLTGALSLGSLHRTGKSAEMQHIRDHGVDWGDVFVLTGLTPEELGAAGVHPGTRVVLSRVERHLVEVGKCLGAHFMDDRALLLSGIIAMRRLRERRSELNRDVYYVCSVKEEVTNSGAQFAAHSLPGNQMIAIEVGPVAQEYQTWLTEQPIISFGDQKGLYSPDLIDEIRETMAMEGIRPQLALLEFFASDASASEASGLKPQTAVICIPTQNTHGFEVIHKGAIDTMARVLVRHLTR</sequence>
<evidence type="ECO:0000256" key="4">
    <source>
        <dbReference type="ARBA" id="ARBA00022723"/>
    </source>
</evidence>
<dbReference type="Gene3D" id="2.40.30.40">
    <property type="entry name" value="Peptidase M42, domain 2"/>
    <property type="match status" value="1"/>
</dbReference>
<gene>
    <name evidence="9" type="ORF">N177_0093</name>
</gene>
<dbReference type="STRING" id="631454.N177_0093"/>
<dbReference type="PANTHER" id="PTHR32481:SF0">
    <property type="entry name" value="AMINOPEPTIDASE YPDE-RELATED"/>
    <property type="match status" value="1"/>
</dbReference>
<proteinExistence type="inferred from homology"/>
<evidence type="ECO:0000256" key="1">
    <source>
        <dbReference type="ARBA" id="ARBA00006272"/>
    </source>
</evidence>
<dbReference type="GO" id="GO:0046872">
    <property type="term" value="F:metal ion binding"/>
    <property type="evidence" value="ECO:0007669"/>
    <property type="project" value="UniProtKB-UniRule"/>
</dbReference>
<feature type="binding site" evidence="8">
    <location>
        <position position="72"/>
    </location>
    <ligand>
        <name>Zn(2+)</name>
        <dbReference type="ChEBI" id="CHEBI:29105"/>
        <label>1</label>
    </ligand>
</feature>
<dbReference type="InterPro" id="IPR008007">
    <property type="entry name" value="Peptidase_M42"/>
</dbReference>
<feature type="binding site" evidence="8">
    <location>
        <position position="248"/>
    </location>
    <ligand>
        <name>Zn(2+)</name>
        <dbReference type="ChEBI" id="CHEBI:29105"/>
        <label>1</label>
    </ligand>
</feature>
<dbReference type="SUPFAM" id="SSF101821">
    <property type="entry name" value="Aminopeptidase/glucanase lid domain"/>
    <property type="match status" value="1"/>
</dbReference>
<keyword evidence="2" id="KW-0031">Aminopeptidase</keyword>
<comment type="caution">
    <text evidence="9">The sequence shown here is derived from an EMBL/GenBank/DDBJ whole genome shotgun (WGS) entry which is preliminary data.</text>
</comment>
<accession>V4RQ90</accession>
<organism evidence="9 10">
    <name type="scientific">Lutibaculum baratangense AMV1</name>
    <dbReference type="NCBI Taxonomy" id="631454"/>
    <lineage>
        <taxon>Bacteria</taxon>
        <taxon>Pseudomonadati</taxon>
        <taxon>Pseudomonadota</taxon>
        <taxon>Alphaproteobacteria</taxon>
        <taxon>Hyphomicrobiales</taxon>
        <taxon>Tepidamorphaceae</taxon>
        <taxon>Lutibaculum</taxon>
    </lineage>
</organism>
<keyword evidence="10" id="KW-1185">Reference proteome</keyword>
<keyword evidence="4 8" id="KW-0479">Metal-binding</keyword>
<feature type="binding site" evidence="8">
    <location>
        <position position="191"/>
    </location>
    <ligand>
        <name>Zn(2+)</name>
        <dbReference type="ChEBI" id="CHEBI:29105"/>
        <label>2</label>
    </ligand>
</feature>
<keyword evidence="3" id="KW-0645">Protease</keyword>
<feature type="active site" description="Proton acceptor" evidence="7">
    <location>
        <position position="225"/>
    </location>
</feature>
<comment type="cofactor">
    <cofactor evidence="8">
        <name>a divalent metal cation</name>
        <dbReference type="ChEBI" id="CHEBI:60240"/>
    </cofactor>
    <text evidence="8">Binds 2 divalent metal cations per subunit.</text>
</comment>
<protein>
    <submittedName>
        <fullName evidence="9">Cellulase M</fullName>
    </submittedName>
</protein>
<dbReference type="PANTHER" id="PTHR32481">
    <property type="entry name" value="AMINOPEPTIDASE"/>
    <property type="match status" value="1"/>
</dbReference>
<evidence type="ECO:0000256" key="2">
    <source>
        <dbReference type="ARBA" id="ARBA00022438"/>
    </source>
</evidence>
<evidence type="ECO:0000256" key="6">
    <source>
        <dbReference type="PIRNR" id="PIRNR001123"/>
    </source>
</evidence>
<evidence type="ECO:0000313" key="9">
    <source>
        <dbReference type="EMBL" id="ESR27399.1"/>
    </source>
</evidence>
<dbReference type="GO" id="GO:0004177">
    <property type="term" value="F:aminopeptidase activity"/>
    <property type="evidence" value="ECO:0007669"/>
    <property type="project" value="UniProtKB-UniRule"/>
</dbReference>
<keyword evidence="5" id="KW-0378">Hydrolase</keyword>
<dbReference type="PIRSF" id="PIRSF001123">
    <property type="entry name" value="PepA_GA"/>
    <property type="match status" value="1"/>
</dbReference>
<feature type="binding site" evidence="8">
    <location>
        <position position="329"/>
    </location>
    <ligand>
        <name>Zn(2+)</name>
        <dbReference type="ChEBI" id="CHEBI:29105"/>
        <label>2</label>
    </ligand>
</feature>
<feature type="binding site" evidence="8">
    <location>
        <position position="191"/>
    </location>
    <ligand>
        <name>Zn(2+)</name>
        <dbReference type="ChEBI" id="CHEBI:29105"/>
        <label>1</label>
    </ligand>
</feature>
<evidence type="ECO:0000313" key="10">
    <source>
        <dbReference type="Proteomes" id="UP000017819"/>
    </source>
</evidence>
<dbReference type="eggNOG" id="COG1363">
    <property type="taxonomic scope" value="Bacteria"/>
</dbReference>
<feature type="binding site" evidence="8">
    <location>
        <position position="226"/>
    </location>
    <ligand>
        <name>Zn(2+)</name>
        <dbReference type="ChEBI" id="CHEBI:29105"/>
        <label>2</label>
    </ligand>
</feature>
<dbReference type="RefSeq" id="WP_023430251.1">
    <property type="nucleotide sequence ID" value="NZ_AWXZ01000005.1"/>
</dbReference>
<evidence type="ECO:0000256" key="3">
    <source>
        <dbReference type="ARBA" id="ARBA00022670"/>
    </source>
</evidence>
<evidence type="ECO:0000256" key="5">
    <source>
        <dbReference type="ARBA" id="ARBA00022801"/>
    </source>
</evidence>
<dbReference type="Proteomes" id="UP000017819">
    <property type="component" value="Unassembled WGS sequence"/>
</dbReference>
<reference evidence="9 10" key="1">
    <citation type="journal article" date="2014" name="Genome Announc.">
        <title>Draft Genome Sequence of Lutibaculum baratangense Strain AMV1T, Isolated from a Mud Volcano in Andamans, India.</title>
        <authorList>
            <person name="Singh A."/>
            <person name="Sreenivas A."/>
            <person name="Sathyanarayana Reddy G."/>
            <person name="Pinnaka A.K."/>
            <person name="Shivaji S."/>
        </authorList>
    </citation>
    <scope>NUCLEOTIDE SEQUENCE [LARGE SCALE GENOMIC DNA]</scope>
    <source>
        <strain evidence="9 10">AMV1</strain>
    </source>
</reference>
<dbReference type="Pfam" id="PF05343">
    <property type="entry name" value="Peptidase_M42"/>
    <property type="match status" value="1"/>
</dbReference>
<evidence type="ECO:0000256" key="7">
    <source>
        <dbReference type="PIRSR" id="PIRSR001123-1"/>
    </source>
</evidence>
<comment type="similarity">
    <text evidence="1 6">Belongs to the peptidase M42 family.</text>
</comment>
<dbReference type="InterPro" id="IPR051464">
    <property type="entry name" value="Peptidase_M42_aminopept"/>
</dbReference>
<evidence type="ECO:0000256" key="8">
    <source>
        <dbReference type="PIRSR" id="PIRSR001123-2"/>
    </source>
</evidence>
<dbReference type="SUPFAM" id="SSF53187">
    <property type="entry name" value="Zn-dependent exopeptidases"/>
    <property type="match status" value="1"/>
</dbReference>